<dbReference type="AlphaFoldDB" id="A0A3B0YF04"/>
<keyword evidence="5" id="KW-0406">Ion transport</keyword>
<organism evidence="11">
    <name type="scientific">hydrothermal vent metagenome</name>
    <dbReference type="NCBI Taxonomy" id="652676"/>
    <lineage>
        <taxon>unclassified sequences</taxon>
        <taxon>metagenomes</taxon>
        <taxon>ecological metagenomes</taxon>
    </lineage>
</organism>
<dbReference type="InterPro" id="IPR036942">
    <property type="entry name" value="Beta-barrel_TonB_sf"/>
</dbReference>
<dbReference type="Gene3D" id="2.40.170.20">
    <property type="entry name" value="TonB-dependent receptor, beta-barrel domain"/>
    <property type="match status" value="1"/>
</dbReference>
<dbReference type="PANTHER" id="PTHR30069">
    <property type="entry name" value="TONB-DEPENDENT OUTER MEMBRANE RECEPTOR"/>
    <property type="match status" value="1"/>
</dbReference>
<keyword evidence="7" id="KW-0472">Membrane</keyword>
<dbReference type="SUPFAM" id="SSF56935">
    <property type="entry name" value="Porins"/>
    <property type="match status" value="1"/>
</dbReference>
<dbReference type="InterPro" id="IPR012910">
    <property type="entry name" value="Plug_dom"/>
</dbReference>
<dbReference type="Gene3D" id="2.170.130.10">
    <property type="entry name" value="TonB-dependent receptor, plug domain"/>
    <property type="match status" value="1"/>
</dbReference>
<evidence type="ECO:0000256" key="4">
    <source>
        <dbReference type="ARBA" id="ARBA00022729"/>
    </source>
</evidence>
<gene>
    <name evidence="11" type="ORF">MNBD_GAMMA15-2547</name>
</gene>
<sequence>MLLLCVRRLPVFMTTSLLLYSASMVAESAESPPEALGPIVISALQQARPLARGASSVTVINREMIERQQPGSVTELLRQVPGLHLDRSGGSGAISSVYLRGSDPSLVLVLVDGIPINDPTNSRGGSVDFSSLDPAIIERIEIIRGPASLALGSDALSGVISITTRSHTPGSKTRVKAAHGARGFNSASASVSGDVAGTDLALAVSYIDAGQQFTGSAQTLRSLSLSSASQLSKQTRLKFHTNLTGNHSNTFPDDSGGPEFSVIRISDQRDSEQWTAGAELVSELRPALQLTLRADSLQRRTDFRSPGVAPGVRDPFGIPANRSDDKFNRYRLTGDVRFKSTHLSLLAGGEFRYEKGNTRGSLDFGGFPLPSRFSLDRELTAGFIELGYYPLDDLDIEFGIRIDQAENFNSRYSPRIGVVYRLPEWGSRLHAGWHEGFKQPGFFALGNPLVGNPQLLPETSRSIEAGIEQSIGKRGGRIGVTVFRNRFFNLIDFDPGPPPMLVNRKEAVMQGVEVSGSSGVWKTLQMNWQLTHLTTRLRSSSEELRQRPEWTANTELLWQPHANRTSSVRVTYVGDVIDSSIPTGKTTLDDYVRIDVSTSWRFAPDWRMALAIENLLDADYREAVGFPAPGISPRVEIQGAF</sequence>
<evidence type="ECO:0000256" key="5">
    <source>
        <dbReference type="ARBA" id="ARBA00023065"/>
    </source>
</evidence>
<keyword evidence="2" id="KW-0813">Transport</keyword>
<dbReference type="GO" id="GO:0006811">
    <property type="term" value="P:monoatomic ion transport"/>
    <property type="evidence" value="ECO:0007669"/>
    <property type="project" value="UniProtKB-KW"/>
</dbReference>
<keyword evidence="3" id="KW-0812">Transmembrane</keyword>
<evidence type="ECO:0008006" key="12">
    <source>
        <dbReference type="Google" id="ProtNLM"/>
    </source>
</evidence>
<protein>
    <recommendedName>
        <fullName evidence="12">Outer membrane vitamin B12 receptor BtuB</fullName>
    </recommendedName>
</protein>
<keyword evidence="4" id="KW-0732">Signal</keyword>
<dbReference type="GO" id="GO:0015889">
    <property type="term" value="P:cobalamin transport"/>
    <property type="evidence" value="ECO:0007669"/>
    <property type="project" value="TreeGrafter"/>
</dbReference>
<evidence type="ECO:0000259" key="9">
    <source>
        <dbReference type="Pfam" id="PF00593"/>
    </source>
</evidence>
<dbReference type="CDD" id="cd01347">
    <property type="entry name" value="ligand_gated_channel"/>
    <property type="match status" value="1"/>
</dbReference>
<feature type="domain" description="TonB-dependent receptor plug" evidence="10">
    <location>
        <begin position="53"/>
        <end position="159"/>
    </location>
</feature>
<evidence type="ECO:0000256" key="8">
    <source>
        <dbReference type="ARBA" id="ARBA00023237"/>
    </source>
</evidence>
<accession>A0A3B0YF04</accession>
<dbReference type="EMBL" id="UOFN01000112">
    <property type="protein sequence ID" value="VAW79478.1"/>
    <property type="molecule type" value="Genomic_DNA"/>
</dbReference>
<evidence type="ECO:0000256" key="3">
    <source>
        <dbReference type="ARBA" id="ARBA00022692"/>
    </source>
</evidence>
<name>A0A3B0YF04_9ZZZZ</name>
<dbReference type="InterPro" id="IPR037066">
    <property type="entry name" value="Plug_dom_sf"/>
</dbReference>
<dbReference type="Pfam" id="PF07715">
    <property type="entry name" value="Plug"/>
    <property type="match status" value="1"/>
</dbReference>
<evidence type="ECO:0000256" key="6">
    <source>
        <dbReference type="ARBA" id="ARBA00023077"/>
    </source>
</evidence>
<dbReference type="PANTHER" id="PTHR30069:SF53">
    <property type="entry name" value="COLICIN I RECEPTOR-RELATED"/>
    <property type="match status" value="1"/>
</dbReference>
<dbReference type="PROSITE" id="PS52016">
    <property type="entry name" value="TONB_DEPENDENT_REC_3"/>
    <property type="match status" value="1"/>
</dbReference>
<evidence type="ECO:0000256" key="2">
    <source>
        <dbReference type="ARBA" id="ARBA00022448"/>
    </source>
</evidence>
<feature type="domain" description="TonB-dependent receptor-like beta-barrel" evidence="9">
    <location>
        <begin position="241"/>
        <end position="615"/>
    </location>
</feature>
<dbReference type="GO" id="GO:0009279">
    <property type="term" value="C:cell outer membrane"/>
    <property type="evidence" value="ECO:0007669"/>
    <property type="project" value="UniProtKB-SubCell"/>
</dbReference>
<evidence type="ECO:0000256" key="7">
    <source>
        <dbReference type="ARBA" id="ARBA00023136"/>
    </source>
</evidence>
<keyword evidence="6" id="KW-0798">TonB box</keyword>
<evidence type="ECO:0000259" key="10">
    <source>
        <dbReference type="Pfam" id="PF07715"/>
    </source>
</evidence>
<keyword evidence="8" id="KW-0998">Cell outer membrane</keyword>
<evidence type="ECO:0000256" key="1">
    <source>
        <dbReference type="ARBA" id="ARBA00004571"/>
    </source>
</evidence>
<proteinExistence type="predicted"/>
<reference evidence="11" key="1">
    <citation type="submission" date="2018-06" db="EMBL/GenBank/DDBJ databases">
        <authorList>
            <person name="Zhirakovskaya E."/>
        </authorList>
    </citation>
    <scope>NUCLEOTIDE SEQUENCE</scope>
</reference>
<dbReference type="InterPro" id="IPR000531">
    <property type="entry name" value="Beta-barrel_TonB"/>
</dbReference>
<dbReference type="Pfam" id="PF00593">
    <property type="entry name" value="TonB_dep_Rec_b-barrel"/>
    <property type="match status" value="1"/>
</dbReference>
<evidence type="ECO:0000313" key="11">
    <source>
        <dbReference type="EMBL" id="VAW79478.1"/>
    </source>
</evidence>
<dbReference type="InterPro" id="IPR039426">
    <property type="entry name" value="TonB-dep_rcpt-like"/>
</dbReference>
<comment type="subcellular location">
    <subcellularLocation>
        <location evidence="1">Cell outer membrane</location>
        <topology evidence="1">Multi-pass membrane protein</topology>
    </subcellularLocation>
</comment>